<evidence type="ECO:0000259" key="2">
    <source>
        <dbReference type="PROSITE" id="PS50943"/>
    </source>
</evidence>
<dbReference type="SUPFAM" id="SSF47413">
    <property type="entry name" value="lambda repressor-like DNA-binding domains"/>
    <property type="match status" value="1"/>
</dbReference>
<protein>
    <submittedName>
        <fullName evidence="3">Helix-turn-helix</fullName>
    </submittedName>
</protein>
<feature type="domain" description="HTH cro/C1-type" evidence="2">
    <location>
        <begin position="11"/>
        <end position="51"/>
    </location>
</feature>
<dbReference type="EMBL" id="FOXQ01000024">
    <property type="protein sequence ID" value="SFQ55327.1"/>
    <property type="molecule type" value="Genomic_DNA"/>
</dbReference>
<dbReference type="PROSITE" id="PS50943">
    <property type="entry name" value="HTH_CROC1"/>
    <property type="match status" value="1"/>
</dbReference>
<keyword evidence="4" id="KW-1185">Reference proteome</keyword>
<evidence type="ECO:0000313" key="4">
    <source>
        <dbReference type="Proteomes" id="UP000199031"/>
    </source>
</evidence>
<dbReference type="InterPro" id="IPR010982">
    <property type="entry name" value="Lambda_DNA-bd_dom_sf"/>
</dbReference>
<dbReference type="Pfam" id="PF01381">
    <property type="entry name" value="HTH_3"/>
    <property type="match status" value="1"/>
</dbReference>
<evidence type="ECO:0000313" key="3">
    <source>
        <dbReference type="EMBL" id="SFQ55327.1"/>
    </source>
</evidence>
<reference evidence="3 4" key="1">
    <citation type="submission" date="2016-10" db="EMBL/GenBank/DDBJ databases">
        <authorList>
            <person name="de Groot N.N."/>
        </authorList>
    </citation>
    <scope>NUCLEOTIDE SEQUENCE [LARGE SCALE GENOMIC DNA]</scope>
    <source>
        <strain evidence="3 4">DSM 28286</strain>
    </source>
</reference>
<accession>A0A1I5ZGT5</accession>
<name>A0A1I5ZGT5_9BACT</name>
<dbReference type="InterPro" id="IPR001387">
    <property type="entry name" value="Cro/C1-type_HTH"/>
</dbReference>
<dbReference type="AlphaFoldDB" id="A0A1I5ZGT5"/>
<proteinExistence type="predicted"/>
<sequence>MIERNLKSSFVAKQLHISTRAYTNIENNLTDITLNRLEEIARILECSPLYILNYKQAKRDFYNHFHNNSGNQGINIMHQGSDIQDLASVQKLKDELLESERKRIDLLERLLKKNNIDF</sequence>
<evidence type="ECO:0000256" key="1">
    <source>
        <dbReference type="SAM" id="Coils"/>
    </source>
</evidence>
<dbReference type="GO" id="GO:0003677">
    <property type="term" value="F:DNA binding"/>
    <property type="evidence" value="ECO:0007669"/>
    <property type="project" value="InterPro"/>
</dbReference>
<dbReference type="Gene3D" id="1.10.260.40">
    <property type="entry name" value="lambda repressor-like DNA-binding domains"/>
    <property type="match status" value="1"/>
</dbReference>
<organism evidence="3 4">
    <name type="scientific">Parafilimonas terrae</name>
    <dbReference type="NCBI Taxonomy" id="1465490"/>
    <lineage>
        <taxon>Bacteria</taxon>
        <taxon>Pseudomonadati</taxon>
        <taxon>Bacteroidota</taxon>
        <taxon>Chitinophagia</taxon>
        <taxon>Chitinophagales</taxon>
        <taxon>Chitinophagaceae</taxon>
        <taxon>Parafilimonas</taxon>
    </lineage>
</organism>
<dbReference type="Proteomes" id="UP000199031">
    <property type="component" value="Unassembled WGS sequence"/>
</dbReference>
<gene>
    <name evidence="3" type="ORF">SAMN05444277_1244</name>
</gene>
<keyword evidence="1" id="KW-0175">Coiled coil</keyword>
<dbReference type="STRING" id="1465490.SAMN05444277_1244"/>
<feature type="coiled-coil region" evidence="1">
    <location>
        <begin position="89"/>
        <end position="117"/>
    </location>
</feature>
<dbReference type="CDD" id="cd00093">
    <property type="entry name" value="HTH_XRE"/>
    <property type="match status" value="1"/>
</dbReference>